<dbReference type="InterPro" id="IPR036389">
    <property type="entry name" value="RNase_III_sf"/>
</dbReference>
<dbReference type="InterPro" id="IPR014811">
    <property type="entry name" value="ArgoL1"/>
</dbReference>
<sequence length="1570" mass="175084">MATQIHVQHVERVINYTFRSKSLIFQALTAAGADKENYDGYRQLSQIGASLVELLLAIIVYGTGVDRRGTANLRKDFVDKDHYSLAAKQTGIDRCIRRNERTAAESPEVHRKAINAIISAVLLDSWDVRAALCATLRIFIDGNNGPRLRMLPATPSSTMEALPTILHAVLARDTGTVDPTMLSGRSVGGDFTHSIVYTLFDQSNLGFLASSQTNQSTGSASETPVTCPEIDMLWCLDDQAIYQDTATETNFASSSPSAWTCIIDTEATPATPTQEQESDRTVSHCQAEHAESNTTRTARQPKKITGPSERTRIQRMIHDFLAQERKKCMTEKLAPPEDGYLRPEVQSQVIALENDFLAVLLMKIGGPQQIVALRETICKERAQNNIPSFLFEEGMAVRKRLGIIFELDTKLAATQLFRWYHIFKLFEDCGGREALSFSGNMNTTPRTFNTEKQGRGNPVHRADALVANAMVLEYFPDMPSNSDDFKSKLKVMKHIRKLGKRLHMLVERFGMGILGLMFNLNTRNDTMATADRRLLDPKETVFTTFINILDSTQGELLRNINNSINPLLSAFLHGEEGAACEVEELEDLVKDFPEVQCSRAKETEAREVLKPTAVGCQVEVGRLAVVEEATDFVVQKFFSQQPGSLNADESRKREDDIHKILEADSRIRLPLRPGFGTQGEKIILYANYFRLSIRSKVDLHRYKVEISGEPKGRKLKQIIALLVREHFAHVGSAIASDYKATLITCVPLMTDQERVYEVRYKAEDEEEYPDNPRIFQAKVTQTGRVNPSNLLDELTSTNASPMLQCKWEVLQALNLVIGNHPKTSAQIASVSSNKHFSAHPDPSERSDLGAGLEVLRGFFISARAATSRFLLNCQVKYAACYREGELKILIAAYREEGQPNIYRLGAFIRKLRVQVTHIRRQDSKGQTIVRYKTITDFASPADGDSFQNRPQIRRYGAGPREVQFWLDGSGPKKIGKGKSKRAGPDEPGRYVTVEQFFRENLPVVNVGTRQDPSYLPVEVCLVAAAQVARTSLSGRQTQNMIRFAVRSPAQNARSIVTRGTELLGSPPCVNDTLEAFGVGLDPRLITVPGRVLPSPPVLYGSNKTARLSSGSWNMMSNKVSVPIRLVSWAFIYIVCDREREAFPRPADLMPCLSALNSKLSEIGAPASPAVDGQRVNVTAAYRDGTYDGGELDRILKDAVQHLKTKHKMQLLLAILPSKNTHIYSSVKRVCDIKEGVRNVCVLAERLASRNPQYLANVCLKVNLKLGGTNHILEGQKLGIISSGQTMVVGIDVTHPSPGSASNAPSVAGMVASVDRILGQWPAELRIQRSRQEMVTALDVMLQRRLEHWMVHNKQLPENILVYRDGVSEGQYRQVVDDEVPLLKSACEFMYPAHDTRCGKPRLSVIVVGKRHHTRFYPTRDTDADRSSNPRNGTVVDRGVTEAREWDFFLQAHSALQGTARPAHYYVVWDEIFRAQRPRPPFANTADILEDLTHNLCYLFGRATKAVSICPPAYYADLVCERARCYLKKVFDESAGHTPTGSVTEGGRGEVAVHSSDVQIHPDVRDTMFYI</sequence>
<evidence type="ECO:0000313" key="4">
    <source>
        <dbReference type="EMBL" id="KAF5857984.1"/>
    </source>
</evidence>
<dbReference type="SUPFAM" id="SSF69065">
    <property type="entry name" value="RNase III domain-like"/>
    <property type="match status" value="1"/>
</dbReference>
<dbReference type="PANTHER" id="PTHR22891">
    <property type="entry name" value="EUKARYOTIC TRANSLATION INITIATION FACTOR 2C"/>
    <property type="match status" value="1"/>
</dbReference>
<dbReference type="GO" id="GO:0006396">
    <property type="term" value="P:RNA processing"/>
    <property type="evidence" value="ECO:0007669"/>
    <property type="project" value="InterPro"/>
</dbReference>
<evidence type="ECO:0000256" key="1">
    <source>
        <dbReference type="SAM" id="MobiDB-lite"/>
    </source>
</evidence>
<comment type="caution">
    <text evidence="4">The sequence shown here is derived from an EMBL/GenBank/DDBJ whole genome shotgun (WGS) entry which is preliminary data.</text>
</comment>
<dbReference type="EMBL" id="SPNV01000227">
    <property type="protein sequence ID" value="KAF5857984.1"/>
    <property type="molecule type" value="Genomic_DNA"/>
</dbReference>
<feature type="domain" description="RNase III" evidence="2">
    <location>
        <begin position="7"/>
        <end position="126"/>
    </location>
</feature>
<dbReference type="SUPFAM" id="SSF101690">
    <property type="entry name" value="PAZ domain"/>
    <property type="match status" value="1"/>
</dbReference>
<feature type="region of interest" description="Disordered" evidence="1">
    <location>
        <begin position="268"/>
        <end position="309"/>
    </location>
</feature>
<dbReference type="Pfam" id="PF08699">
    <property type="entry name" value="ArgoL1"/>
    <property type="match status" value="1"/>
</dbReference>
<protein>
    <submittedName>
        <fullName evidence="4">Uncharacterized protein</fullName>
    </submittedName>
</protein>
<name>A0A8H6E3G8_PETAA</name>
<dbReference type="GO" id="GO:0004525">
    <property type="term" value="F:ribonuclease III activity"/>
    <property type="evidence" value="ECO:0007669"/>
    <property type="project" value="InterPro"/>
</dbReference>
<keyword evidence="5" id="KW-1185">Reference proteome</keyword>
<dbReference type="InterPro" id="IPR003165">
    <property type="entry name" value="Piwi"/>
</dbReference>
<feature type="compositionally biased region" description="Basic and acidic residues" evidence="1">
    <location>
        <begin position="277"/>
        <end position="291"/>
    </location>
</feature>
<dbReference type="PROSITE" id="PS50142">
    <property type="entry name" value="RNASE_3_2"/>
    <property type="match status" value="1"/>
</dbReference>
<accession>A0A8H6E3G8</accession>
<dbReference type="Gene3D" id="2.170.260.10">
    <property type="entry name" value="paz domain"/>
    <property type="match status" value="1"/>
</dbReference>
<dbReference type="InterPro" id="IPR000999">
    <property type="entry name" value="RNase_III_dom"/>
</dbReference>
<dbReference type="InterPro" id="IPR036085">
    <property type="entry name" value="PAZ_dom_sf"/>
</dbReference>
<evidence type="ECO:0000313" key="5">
    <source>
        <dbReference type="Proteomes" id="UP000541154"/>
    </source>
</evidence>
<dbReference type="Proteomes" id="UP000541154">
    <property type="component" value="Unassembled WGS sequence"/>
</dbReference>
<dbReference type="GO" id="GO:0003676">
    <property type="term" value="F:nucleic acid binding"/>
    <property type="evidence" value="ECO:0007669"/>
    <property type="project" value="InterPro"/>
</dbReference>
<dbReference type="InterPro" id="IPR032472">
    <property type="entry name" value="ArgoL2"/>
</dbReference>
<dbReference type="CDD" id="cd04657">
    <property type="entry name" value="Piwi_ago-like"/>
    <property type="match status" value="1"/>
</dbReference>
<dbReference type="CDD" id="cd02846">
    <property type="entry name" value="PAZ_argonaute_like"/>
    <property type="match status" value="1"/>
</dbReference>
<dbReference type="Gene3D" id="1.10.1520.10">
    <property type="entry name" value="Ribonuclease III domain"/>
    <property type="match status" value="1"/>
</dbReference>
<organism evidence="4 5">
    <name type="scientific">Petromyces alliaceus</name>
    <name type="common">Aspergillus alliaceus</name>
    <dbReference type="NCBI Taxonomy" id="209559"/>
    <lineage>
        <taxon>Eukaryota</taxon>
        <taxon>Fungi</taxon>
        <taxon>Dikarya</taxon>
        <taxon>Ascomycota</taxon>
        <taxon>Pezizomycotina</taxon>
        <taxon>Eurotiomycetes</taxon>
        <taxon>Eurotiomycetidae</taxon>
        <taxon>Eurotiales</taxon>
        <taxon>Aspergillaceae</taxon>
        <taxon>Aspergillus</taxon>
        <taxon>Aspergillus subgen. Circumdati</taxon>
    </lineage>
</organism>
<evidence type="ECO:0000259" key="2">
    <source>
        <dbReference type="PROSITE" id="PS50142"/>
    </source>
</evidence>
<dbReference type="SMART" id="SM00950">
    <property type="entry name" value="Piwi"/>
    <property type="match status" value="1"/>
</dbReference>
<dbReference type="Pfam" id="PF16486">
    <property type="entry name" value="ArgoN"/>
    <property type="match status" value="1"/>
</dbReference>
<dbReference type="InterPro" id="IPR032474">
    <property type="entry name" value="Argonaute_N"/>
</dbReference>
<dbReference type="SUPFAM" id="SSF53098">
    <property type="entry name" value="Ribonuclease H-like"/>
    <property type="match status" value="1"/>
</dbReference>
<dbReference type="Pfam" id="PF16488">
    <property type="entry name" value="ArgoL2"/>
    <property type="match status" value="1"/>
</dbReference>
<dbReference type="InterPro" id="IPR012337">
    <property type="entry name" value="RNaseH-like_sf"/>
</dbReference>
<dbReference type="Pfam" id="PF02171">
    <property type="entry name" value="Piwi"/>
    <property type="match status" value="1"/>
</dbReference>
<evidence type="ECO:0000259" key="3">
    <source>
        <dbReference type="PROSITE" id="PS50822"/>
    </source>
</evidence>
<dbReference type="InterPro" id="IPR036397">
    <property type="entry name" value="RNaseH_sf"/>
</dbReference>
<reference evidence="4 5" key="1">
    <citation type="submission" date="2019-04" db="EMBL/GenBank/DDBJ databases">
        <title>Aspergillus burnettii sp. nov., novel species from soil in southeast Queensland.</title>
        <authorList>
            <person name="Gilchrist C.L.M."/>
            <person name="Pitt J.I."/>
            <person name="Lange L."/>
            <person name="Lacey H.J."/>
            <person name="Vuong D."/>
            <person name="Midgley D.J."/>
            <person name="Greenfield P."/>
            <person name="Bradbury M."/>
            <person name="Lacey E."/>
            <person name="Busk P.K."/>
            <person name="Pilgaard B."/>
            <person name="Chooi Y.H."/>
            <person name="Piggott A.M."/>
        </authorList>
    </citation>
    <scope>NUCLEOTIDE SEQUENCE [LARGE SCALE GENOMIC DNA]</scope>
    <source>
        <strain evidence="4 5">FRR 5400</strain>
    </source>
</reference>
<gene>
    <name evidence="4" type="ORF">ETB97_004983</name>
</gene>
<dbReference type="Gene3D" id="3.30.420.10">
    <property type="entry name" value="Ribonuclease H-like superfamily/Ribonuclease H"/>
    <property type="match status" value="1"/>
</dbReference>
<dbReference type="PROSITE" id="PS50822">
    <property type="entry name" value="PIWI"/>
    <property type="match status" value="1"/>
</dbReference>
<dbReference type="InterPro" id="IPR045246">
    <property type="entry name" value="Piwi_ago-like"/>
</dbReference>
<proteinExistence type="predicted"/>
<dbReference type="SMART" id="SM01163">
    <property type="entry name" value="DUF1785"/>
    <property type="match status" value="1"/>
</dbReference>
<feature type="domain" description="Piwi" evidence="3">
    <location>
        <begin position="1210"/>
        <end position="1527"/>
    </location>
</feature>
<dbReference type="Gene3D" id="3.40.50.2300">
    <property type="match status" value="1"/>
</dbReference>